<protein>
    <submittedName>
        <fullName evidence="1">Uncharacterized protein</fullName>
    </submittedName>
</protein>
<dbReference type="Pfam" id="PF24336">
    <property type="entry name" value="DUF7504"/>
    <property type="match status" value="1"/>
</dbReference>
<evidence type="ECO:0000313" key="1">
    <source>
        <dbReference type="EMBL" id="KPN32073.1"/>
    </source>
</evidence>
<dbReference type="Proteomes" id="UP000050535">
    <property type="component" value="Unassembled WGS sequence"/>
</dbReference>
<reference evidence="2" key="1">
    <citation type="submission" date="2013-11" db="EMBL/GenBank/DDBJ databases">
        <authorList>
            <person name="Hoang H.T."/>
            <person name="Killian M.L."/>
            <person name="Madson D.M."/>
            <person name="Arruda P.H.E."/>
            <person name="Sun D."/>
            <person name="Schwartz K.J."/>
            <person name="Yoon K."/>
        </authorList>
    </citation>
    <scope>NUCLEOTIDE SEQUENCE [LARGE SCALE GENOMIC DNA]</scope>
    <source>
        <strain evidence="2">CDK2</strain>
    </source>
</reference>
<dbReference type="RefSeq" id="WP_054584444.1">
    <property type="nucleotide sequence ID" value="NZ_LGUC01000001.1"/>
</dbReference>
<keyword evidence="2" id="KW-1185">Reference proteome</keyword>
<accession>A0A0P7GDA5</accession>
<gene>
    <name evidence="1" type="ORF">SY89_02831</name>
</gene>
<dbReference type="AlphaFoldDB" id="A0A0P7GDA5"/>
<comment type="caution">
    <text evidence="1">The sequence shown here is derived from an EMBL/GenBank/DDBJ whole genome shotgun (WGS) entry which is preliminary data.</text>
</comment>
<proteinExistence type="predicted"/>
<name>A0A0P7GDA5_9EURY</name>
<dbReference type="InterPro" id="IPR055927">
    <property type="entry name" value="DUF7504"/>
</dbReference>
<dbReference type="OrthoDB" id="312711at2157"/>
<dbReference type="EMBL" id="LGUC01000001">
    <property type="protein sequence ID" value="KPN32073.1"/>
    <property type="molecule type" value="Genomic_DNA"/>
</dbReference>
<organism evidence="1 2">
    <name type="scientific">Halolamina pelagica</name>
    <dbReference type="NCBI Taxonomy" id="699431"/>
    <lineage>
        <taxon>Archaea</taxon>
        <taxon>Methanobacteriati</taxon>
        <taxon>Methanobacteriota</taxon>
        <taxon>Stenosarchaea group</taxon>
        <taxon>Halobacteria</taxon>
        <taxon>Halobacteriales</taxon>
        <taxon>Haloferacaceae</taxon>
    </lineage>
</organism>
<sequence>MMPDDASHVLTLGVDRAMHTLRERAAGQNVLAVLTDSTADEWHRRWQRSGGTAEQIGLIECFDLTRGAAATQTTVVSDDLAVATIERPIDPDQLRSVLERFLDGWEQSPRGTVVYLESLAALTGDTDRDTVDALLGSLSDRTEQGGVVAAGGNCAARDIAVFGDTLGETAGQPSFDTDAPTAVRRLRTTDPTTFGYFRSYWREAIDILDGADRSYVQAGQLADETELSARMLGATLSALAELDALALRADTNGPNRYDCRNYDPERAAELGLAVESLPE</sequence>
<evidence type="ECO:0000313" key="2">
    <source>
        <dbReference type="Proteomes" id="UP000050535"/>
    </source>
</evidence>